<evidence type="ECO:0000256" key="5">
    <source>
        <dbReference type="ARBA" id="ARBA00023180"/>
    </source>
</evidence>
<dbReference type="InterPro" id="IPR005103">
    <property type="entry name" value="AA9_LPMO"/>
</dbReference>
<comment type="cofactor">
    <cofactor evidence="1">
        <name>Cu(2+)</name>
        <dbReference type="ChEBI" id="CHEBI:29036"/>
    </cofactor>
</comment>
<evidence type="ECO:0000256" key="4">
    <source>
        <dbReference type="ARBA" id="ARBA00023157"/>
    </source>
</evidence>
<feature type="signal peptide" evidence="6">
    <location>
        <begin position="1"/>
        <end position="21"/>
    </location>
</feature>
<reference evidence="8 9" key="1">
    <citation type="journal article" date="2018" name="IMA Fungus">
        <title>IMA Genome-F 9: Draft genome sequence of Annulohypoxylon stygium, Aspergillus mulundensis, Berkeleyomyces basicola (syn. Thielaviopsis basicola), Ceratocystis smalleyi, two Cercospora beticola strains, Coleophoma cylindrospora, Fusarium fracticaudum, Phialophora cf. hyalina, and Morchella septimelata.</title>
        <authorList>
            <person name="Wingfield B.D."/>
            <person name="Bills G.F."/>
            <person name="Dong Y."/>
            <person name="Huang W."/>
            <person name="Nel W.J."/>
            <person name="Swalarsk-Parry B.S."/>
            <person name="Vaghefi N."/>
            <person name="Wilken P.M."/>
            <person name="An Z."/>
            <person name="de Beer Z.W."/>
            <person name="De Vos L."/>
            <person name="Chen L."/>
            <person name="Duong T.A."/>
            <person name="Gao Y."/>
            <person name="Hammerbacher A."/>
            <person name="Kikkert J.R."/>
            <person name="Li Y."/>
            <person name="Li H."/>
            <person name="Li K."/>
            <person name="Li Q."/>
            <person name="Liu X."/>
            <person name="Ma X."/>
            <person name="Naidoo K."/>
            <person name="Pethybridge S.J."/>
            <person name="Sun J."/>
            <person name="Steenkamp E.T."/>
            <person name="van der Nest M.A."/>
            <person name="van Wyk S."/>
            <person name="Wingfield M.J."/>
            <person name="Xiong C."/>
            <person name="Yue Q."/>
            <person name="Zhang X."/>
        </authorList>
    </citation>
    <scope>NUCLEOTIDE SEQUENCE [LARGE SCALE GENOMIC DNA]</scope>
    <source>
        <strain evidence="8 9">BP5796</strain>
    </source>
</reference>
<comment type="subcellular location">
    <subcellularLocation>
        <location evidence="2">Secreted</location>
    </subcellularLocation>
</comment>
<dbReference type="PANTHER" id="PTHR33353:SF34">
    <property type="entry name" value="ENDO-BETA-1,4-GLUCANASE D"/>
    <property type="match status" value="1"/>
</dbReference>
<evidence type="ECO:0000256" key="2">
    <source>
        <dbReference type="ARBA" id="ARBA00004613"/>
    </source>
</evidence>
<keyword evidence="6" id="KW-0732">Signal</keyword>
<dbReference type="Pfam" id="PF03443">
    <property type="entry name" value="AA9"/>
    <property type="match status" value="1"/>
</dbReference>
<dbReference type="AlphaFoldDB" id="A0A3D8SN60"/>
<keyword evidence="9" id="KW-1185">Reference proteome</keyword>
<keyword evidence="3" id="KW-0964">Secreted</keyword>
<keyword evidence="5" id="KW-0325">Glycoprotein</keyword>
<name>A0A3D8SN60_9HELO</name>
<sequence length="335" mass="33208">MPAFSKTSFFGLLAAAASVSAHGYVDEINVAGTNYTGFLVDTYSYESNPPASIGWTETATDNGFVAPDAYASGDIICHRGATNGLATATIAAGDTVTLYWNTWPSSHHGPVIDYLANCNGDCTTVDKTTLEFFKIDEAGLIDDTTSPGTWASDQLIAAGNSWTVTIPSTIAAGSYVLRHEIIALHSAGSTDGAQNYPQCVNLVVTGGGSDTPTGTLGEALYTETDPGILVNIYTTGLSYTIPGPALYTGGSGSAATSAAAATTTAAAAATTSSAAAAVATTAAASSAAAVVSSSSSAAPTTLATSASSAAVAVAQTSTSAAAAAQTSAADDECDA</sequence>
<dbReference type="InterPro" id="IPR049892">
    <property type="entry name" value="AA9"/>
</dbReference>
<dbReference type="PANTHER" id="PTHR33353">
    <property type="entry name" value="PUTATIVE (AFU_ORTHOLOGUE AFUA_1G12560)-RELATED"/>
    <property type="match status" value="1"/>
</dbReference>
<dbReference type="OrthoDB" id="4849160at2759"/>
<evidence type="ECO:0000256" key="6">
    <source>
        <dbReference type="SAM" id="SignalP"/>
    </source>
</evidence>
<dbReference type="CDD" id="cd21175">
    <property type="entry name" value="LPMO_AA9"/>
    <property type="match status" value="1"/>
</dbReference>
<proteinExistence type="predicted"/>
<evidence type="ECO:0000313" key="9">
    <source>
        <dbReference type="Proteomes" id="UP000256328"/>
    </source>
</evidence>
<evidence type="ECO:0000259" key="7">
    <source>
        <dbReference type="Pfam" id="PF03443"/>
    </source>
</evidence>
<dbReference type="EMBL" id="PDLN01000004">
    <property type="protein sequence ID" value="RDW87755.1"/>
    <property type="molecule type" value="Genomic_DNA"/>
</dbReference>
<organism evidence="8 9">
    <name type="scientific">Coleophoma crateriformis</name>
    <dbReference type="NCBI Taxonomy" id="565419"/>
    <lineage>
        <taxon>Eukaryota</taxon>
        <taxon>Fungi</taxon>
        <taxon>Dikarya</taxon>
        <taxon>Ascomycota</taxon>
        <taxon>Pezizomycotina</taxon>
        <taxon>Leotiomycetes</taxon>
        <taxon>Helotiales</taxon>
        <taxon>Dermateaceae</taxon>
        <taxon>Coleophoma</taxon>
    </lineage>
</organism>
<comment type="caution">
    <text evidence="8">The sequence shown here is derived from an EMBL/GenBank/DDBJ whole genome shotgun (WGS) entry which is preliminary data.</text>
</comment>
<dbReference type="Proteomes" id="UP000256328">
    <property type="component" value="Unassembled WGS sequence"/>
</dbReference>
<accession>A0A3D8SN60</accession>
<feature type="domain" description="Auxiliary Activity family 9 catalytic" evidence="7">
    <location>
        <begin position="22"/>
        <end position="235"/>
    </location>
</feature>
<evidence type="ECO:0000256" key="1">
    <source>
        <dbReference type="ARBA" id="ARBA00001973"/>
    </source>
</evidence>
<evidence type="ECO:0000313" key="8">
    <source>
        <dbReference type="EMBL" id="RDW87755.1"/>
    </source>
</evidence>
<evidence type="ECO:0000256" key="3">
    <source>
        <dbReference type="ARBA" id="ARBA00022525"/>
    </source>
</evidence>
<feature type="chain" id="PRO_5017804498" description="Auxiliary Activity family 9 catalytic domain-containing protein" evidence="6">
    <location>
        <begin position="22"/>
        <end position="335"/>
    </location>
</feature>
<dbReference type="Gene3D" id="2.70.50.70">
    <property type="match status" value="1"/>
</dbReference>
<keyword evidence="4" id="KW-1015">Disulfide bond</keyword>
<dbReference type="GO" id="GO:0005576">
    <property type="term" value="C:extracellular region"/>
    <property type="evidence" value="ECO:0007669"/>
    <property type="project" value="UniProtKB-SubCell"/>
</dbReference>
<protein>
    <recommendedName>
        <fullName evidence="7">Auxiliary Activity family 9 catalytic domain-containing protein</fullName>
    </recommendedName>
</protein>
<gene>
    <name evidence="8" type="ORF">BP5796_03449</name>
</gene>